<dbReference type="Gene3D" id="2.60.40.10">
    <property type="entry name" value="Immunoglobulins"/>
    <property type="match status" value="1"/>
</dbReference>
<feature type="region of interest" description="Disordered" evidence="3">
    <location>
        <begin position="235"/>
        <end position="256"/>
    </location>
</feature>
<feature type="compositionally biased region" description="Acidic residues" evidence="3">
    <location>
        <begin position="188"/>
        <end position="203"/>
    </location>
</feature>
<protein>
    <submittedName>
        <fullName evidence="6">Uncharacterized protein LOC111132398</fullName>
    </submittedName>
</protein>
<dbReference type="GO" id="GO:0005979">
    <property type="term" value="P:regulation of glycogen biosynthetic process"/>
    <property type="evidence" value="ECO:0007669"/>
    <property type="project" value="TreeGrafter"/>
</dbReference>
<dbReference type="GeneID" id="111132398"/>
<dbReference type="InterPro" id="IPR038175">
    <property type="entry name" value="CBM21_dom_sf"/>
</dbReference>
<dbReference type="GO" id="GO:0000164">
    <property type="term" value="C:protein phosphatase type 1 complex"/>
    <property type="evidence" value="ECO:0007669"/>
    <property type="project" value="TreeGrafter"/>
</dbReference>
<dbReference type="InterPro" id="IPR003598">
    <property type="entry name" value="Ig_sub2"/>
</dbReference>
<dbReference type="InterPro" id="IPR005036">
    <property type="entry name" value="CBM21_dom"/>
</dbReference>
<dbReference type="Gene3D" id="2.60.40.2440">
    <property type="entry name" value="Carbohydrate binding type-21 domain"/>
    <property type="match status" value="1"/>
</dbReference>
<sequence>MHGSQTDQEASIGAFFLPRNLSYTESSYLDCYSVSSNFVYNPRIDRQIYYDREVEAKERIKRRIVRISMSMDAETDIDFVPNGCFGLDEVEMNQKSDLDDDSSLFFVIEMDDLNSLESSTGKLSLSDDGNEAYGSPLSNDLAGTSQGCEGSIGEAVVKAMESREHLDRLKKCSPPHFVFSEATMTTQEGDDDAEPDSNGEDAEGSLKKDESFGSQKSLLDSRVYEESDISIDRSELRKSSSLKAKKTPPGTPNRKKMVRFADALGLDLEDVRHVLHAENPPKIPASAMADLKVGMESDRKDIGNKFLTACFQQPGASENFLQTVLAQKVCLENAIITDMTITGVVRVANIGFHKIVRVRYTYSHWTSYHDVMASYIQNSCDAKPVITGGTESLTAALGSSASMACEAVGYPQPEISWYQRHGNMPRDYSVNEGALKIDRLRPQDAGTYICNAQNDMGKYEHTTRLVVGALQQVPLPFLQPSSHTQGAAAAD</sequence>
<dbReference type="Proteomes" id="UP000694844">
    <property type="component" value="Chromosome 5"/>
</dbReference>
<proteinExistence type="predicted"/>
<gene>
    <name evidence="6" type="primary">LOC111132398</name>
</gene>
<dbReference type="InterPro" id="IPR007110">
    <property type="entry name" value="Ig-like_dom"/>
</dbReference>
<dbReference type="Pfam" id="PF13927">
    <property type="entry name" value="Ig_3"/>
    <property type="match status" value="1"/>
</dbReference>
<dbReference type="GO" id="GO:0008157">
    <property type="term" value="F:protein phosphatase 1 binding"/>
    <property type="evidence" value="ECO:0007669"/>
    <property type="project" value="TreeGrafter"/>
</dbReference>
<dbReference type="RefSeq" id="XP_022335908.1">
    <property type="nucleotide sequence ID" value="XM_022480200.1"/>
</dbReference>
<dbReference type="SMART" id="SM00408">
    <property type="entry name" value="IGc2"/>
    <property type="match status" value="1"/>
</dbReference>
<dbReference type="InterPro" id="IPR013783">
    <property type="entry name" value="Ig-like_fold"/>
</dbReference>
<dbReference type="SMART" id="SM00409">
    <property type="entry name" value="IG"/>
    <property type="match status" value="1"/>
</dbReference>
<evidence type="ECO:0000259" key="4">
    <source>
        <dbReference type="PROSITE" id="PS50835"/>
    </source>
</evidence>
<reference evidence="6" key="1">
    <citation type="submission" date="2025-08" db="UniProtKB">
        <authorList>
            <consortium name="RefSeq"/>
        </authorList>
    </citation>
    <scope>IDENTIFICATION</scope>
    <source>
        <tissue evidence="6">Whole sample</tissue>
    </source>
</reference>
<dbReference type="InterPro" id="IPR036179">
    <property type="entry name" value="Ig-like_dom_sf"/>
</dbReference>
<accession>A0A8B8E8H5</accession>
<evidence type="ECO:0000256" key="1">
    <source>
        <dbReference type="ARBA" id="ARBA00023157"/>
    </source>
</evidence>
<dbReference type="InterPro" id="IPR003599">
    <property type="entry name" value="Ig_sub"/>
</dbReference>
<dbReference type="GO" id="GO:2001069">
    <property type="term" value="F:glycogen binding"/>
    <property type="evidence" value="ECO:0007669"/>
    <property type="project" value="TreeGrafter"/>
</dbReference>
<dbReference type="OrthoDB" id="8942186at2759"/>
<dbReference type="KEGG" id="cvn:111132398"/>
<evidence type="ECO:0000313" key="5">
    <source>
        <dbReference type="Proteomes" id="UP000694844"/>
    </source>
</evidence>
<dbReference type="InterPro" id="IPR050782">
    <property type="entry name" value="PP1_regulatory_subunit_3"/>
</dbReference>
<keyword evidence="1" id="KW-1015">Disulfide bond</keyword>
<keyword evidence="2" id="KW-0393">Immunoglobulin domain</keyword>
<keyword evidence="5" id="KW-1185">Reference proteome</keyword>
<feature type="region of interest" description="Disordered" evidence="3">
    <location>
        <begin position="185"/>
        <end position="214"/>
    </location>
</feature>
<name>A0A8B8E8H5_CRAVI</name>
<evidence type="ECO:0000256" key="2">
    <source>
        <dbReference type="ARBA" id="ARBA00023319"/>
    </source>
</evidence>
<dbReference type="AlphaFoldDB" id="A0A8B8E8H5"/>
<evidence type="ECO:0000313" key="6">
    <source>
        <dbReference type="RefSeq" id="XP_022335908.1"/>
    </source>
</evidence>
<dbReference type="PANTHER" id="PTHR12307:SF53">
    <property type="entry name" value="PROTEIN PHOSPHATASE 1 REGULATORY SUBUNIT"/>
    <property type="match status" value="1"/>
</dbReference>
<dbReference type="PROSITE" id="PS50835">
    <property type="entry name" value="IG_LIKE"/>
    <property type="match status" value="1"/>
</dbReference>
<organism evidence="5 6">
    <name type="scientific">Crassostrea virginica</name>
    <name type="common">Eastern oyster</name>
    <dbReference type="NCBI Taxonomy" id="6565"/>
    <lineage>
        <taxon>Eukaryota</taxon>
        <taxon>Metazoa</taxon>
        <taxon>Spiralia</taxon>
        <taxon>Lophotrochozoa</taxon>
        <taxon>Mollusca</taxon>
        <taxon>Bivalvia</taxon>
        <taxon>Autobranchia</taxon>
        <taxon>Pteriomorphia</taxon>
        <taxon>Ostreida</taxon>
        <taxon>Ostreoidea</taxon>
        <taxon>Ostreidae</taxon>
        <taxon>Crassostrea</taxon>
    </lineage>
</organism>
<dbReference type="FunFam" id="2.60.40.10:FF:000032">
    <property type="entry name" value="palladin isoform X1"/>
    <property type="match status" value="1"/>
</dbReference>
<dbReference type="SUPFAM" id="SSF48726">
    <property type="entry name" value="Immunoglobulin"/>
    <property type="match status" value="1"/>
</dbReference>
<dbReference type="PANTHER" id="PTHR12307">
    <property type="entry name" value="PROTEIN PHOSPHATASE 1 REGULATORY SUBUNIT"/>
    <property type="match status" value="1"/>
</dbReference>
<feature type="domain" description="Ig-like" evidence="4">
    <location>
        <begin position="384"/>
        <end position="466"/>
    </location>
</feature>
<dbReference type="Pfam" id="PF03370">
    <property type="entry name" value="CBM_21"/>
    <property type="match status" value="1"/>
</dbReference>
<evidence type="ECO:0000256" key="3">
    <source>
        <dbReference type="SAM" id="MobiDB-lite"/>
    </source>
</evidence>